<evidence type="ECO:0008006" key="2">
    <source>
        <dbReference type="Google" id="ProtNLM"/>
    </source>
</evidence>
<accession>X0Y6Y8</accession>
<dbReference type="AlphaFoldDB" id="X0Y6Y8"/>
<gene>
    <name evidence="1" type="ORF">S01H1_82729</name>
</gene>
<dbReference type="SUPFAM" id="SSF48239">
    <property type="entry name" value="Terpenoid cyclases/Protein prenyltransferases"/>
    <property type="match status" value="1"/>
</dbReference>
<protein>
    <recommendedName>
        <fullName evidence="2">Squalene cyclase C-terminal domain-containing protein</fullName>
    </recommendedName>
</protein>
<evidence type="ECO:0000313" key="1">
    <source>
        <dbReference type="EMBL" id="GAG51669.1"/>
    </source>
</evidence>
<reference evidence="1" key="1">
    <citation type="journal article" date="2014" name="Front. Microbiol.">
        <title>High frequency of phylogenetically diverse reductive dehalogenase-homologous genes in deep subseafloor sedimentary metagenomes.</title>
        <authorList>
            <person name="Kawai M."/>
            <person name="Futagami T."/>
            <person name="Toyoda A."/>
            <person name="Takaki Y."/>
            <person name="Nishi S."/>
            <person name="Hori S."/>
            <person name="Arai W."/>
            <person name="Tsubouchi T."/>
            <person name="Morono Y."/>
            <person name="Uchiyama I."/>
            <person name="Ito T."/>
            <person name="Fujiyama A."/>
            <person name="Inagaki F."/>
            <person name="Takami H."/>
        </authorList>
    </citation>
    <scope>NUCLEOTIDE SEQUENCE</scope>
    <source>
        <strain evidence="1">Expedition CK06-06</strain>
    </source>
</reference>
<dbReference type="Gene3D" id="1.50.10.20">
    <property type="match status" value="1"/>
</dbReference>
<dbReference type="EMBL" id="BARS01056116">
    <property type="protein sequence ID" value="GAG51669.1"/>
    <property type="molecule type" value="Genomic_DNA"/>
</dbReference>
<feature type="non-terminal residue" evidence="1">
    <location>
        <position position="96"/>
    </location>
</feature>
<sequence>MRASHAKRILLASFLFLPMARGSAPARTEGIPVRVQAAVRRGLEFLRRTQQSNGSWQDSYGRSPAIVGLVVLAHLAHGDMPGPTKTGQAIKRAVDY</sequence>
<proteinExistence type="predicted"/>
<dbReference type="InterPro" id="IPR008930">
    <property type="entry name" value="Terpenoid_cyclase/PrenylTrfase"/>
</dbReference>
<name>X0Y6Y8_9ZZZZ</name>
<comment type="caution">
    <text evidence="1">The sequence shown here is derived from an EMBL/GenBank/DDBJ whole genome shotgun (WGS) entry which is preliminary data.</text>
</comment>
<organism evidence="1">
    <name type="scientific">marine sediment metagenome</name>
    <dbReference type="NCBI Taxonomy" id="412755"/>
    <lineage>
        <taxon>unclassified sequences</taxon>
        <taxon>metagenomes</taxon>
        <taxon>ecological metagenomes</taxon>
    </lineage>
</organism>